<dbReference type="FunFam" id="1.10.10.10:FF:000001">
    <property type="entry name" value="LysR family transcriptional regulator"/>
    <property type="match status" value="1"/>
</dbReference>
<keyword evidence="3" id="KW-0238">DNA-binding</keyword>
<dbReference type="EMBL" id="CP020330">
    <property type="protein sequence ID" value="AQZ50891.1"/>
    <property type="molecule type" value="Genomic_DNA"/>
</dbReference>
<dbReference type="GO" id="GO:0006351">
    <property type="term" value="P:DNA-templated transcription"/>
    <property type="evidence" value="ECO:0007669"/>
    <property type="project" value="TreeGrafter"/>
</dbReference>
<reference evidence="6 7" key="1">
    <citation type="submission" date="2017-03" db="EMBL/GenBank/DDBJ databases">
        <title>Foreign affairs: Plasmid Transfer between Roseobacters and Rhizobia.</title>
        <authorList>
            <person name="Bartling P."/>
            <person name="Bunk B."/>
            <person name="Overmann J."/>
            <person name="Brinkmann H."/>
            <person name="Petersen J."/>
        </authorList>
    </citation>
    <scope>NUCLEOTIDE SEQUENCE [LARGE SCALE GENOMIC DNA]</scope>
    <source>
        <strain evidence="6 7">MACL11</strain>
    </source>
</reference>
<dbReference type="InterPro" id="IPR036388">
    <property type="entry name" value="WH-like_DNA-bd_sf"/>
</dbReference>
<dbReference type="GO" id="GO:0003700">
    <property type="term" value="F:DNA-binding transcription factor activity"/>
    <property type="evidence" value="ECO:0007669"/>
    <property type="project" value="InterPro"/>
</dbReference>
<dbReference type="PANTHER" id="PTHR30537:SF74">
    <property type="entry name" value="HTH-TYPE TRANSCRIPTIONAL REGULATOR TRPI"/>
    <property type="match status" value="1"/>
</dbReference>
<keyword evidence="4" id="KW-0804">Transcription</keyword>
<dbReference type="PROSITE" id="PS50931">
    <property type="entry name" value="HTH_LYSR"/>
    <property type="match status" value="1"/>
</dbReference>
<dbReference type="InterPro" id="IPR036390">
    <property type="entry name" value="WH_DNA-bd_sf"/>
</dbReference>
<keyword evidence="7" id="KW-1185">Reference proteome</keyword>
<keyword evidence="2" id="KW-0805">Transcription regulation</keyword>
<dbReference type="Gene3D" id="1.10.10.10">
    <property type="entry name" value="Winged helix-like DNA-binding domain superfamily/Winged helix DNA-binding domain"/>
    <property type="match status" value="1"/>
</dbReference>
<dbReference type="STRING" id="1122214.Mame_01540"/>
<dbReference type="Gene3D" id="3.40.190.10">
    <property type="entry name" value="Periplasmic binding protein-like II"/>
    <property type="match status" value="2"/>
</dbReference>
<dbReference type="AlphaFoldDB" id="A0A1U9YZM2"/>
<dbReference type="InterPro" id="IPR058163">
    <property type="entry name" value="LysR-type_TF_proteobact-type"/>
</dbReference>
<dbReference type="SUPFAM" id="SSF46785">
    <property type="entry name" value="Winged helix' DNA-binding domain"/>
    <property type="match status" value="1"/>
</dbReference>
<accession>A0A1U9YZM2</accession>
<protein>
    <submittedName>
        <fullName evidence="6">Gcv operon activator</fullName>
    </submittedName>
</protein>
<dbReference type="Pfam" id="PF00126">
    <property type="entry name" value="HTH_1"/>
    <property type="match status" value="1"/>
</dbReference>
<dbReference type="PANTHER" id="PTHR30537">
    <property type="entry name" value="HTH-TYPE TRANSCRIPTIONAL REGULATOR"/>
    <property type="match status" value="1"/>
</dbReference>
<evidence type="ECO:0000256" key="2">
    <source>
        <dbReference type="ARBA" id="ARBA00023015"/>
    </source>
</evidence>
<evidence type="ECO:0000256" key="1">
    <source>
        <dbReference type="ARBA" id="ARBA00009437"/>
    </source>
</evidence>
<dbReference type="SUPFAM" id="SSF53850">
    <property type="entry name" value="Periplasmic binding protein-like II"/>
    <property type="match status" value="1"/>
</dbReference>
<gene>
    <name evidence="6" type="primary">gcvA_1</name>
    <name evidence="6" type="ORF">Mame_01540</name>
</gene>
<dbReference type="PRINTS" id="PR00039">
    <property type="entry name" value="HTHLYSR"/>
</dbReference>
<organism evidence="6 7">
    <name type="scientific">Martelella mediterranea DSM 17316</name>
    <dbReference type="NCBI Taxonomy" id="1122214"/>
    <lineage>
        <taxon>Bacteria</taxon>
        <taxon>Pseudomonadati</taxon>
        <taxon>Pseudomonadota</taxon>
        <taxon>Alphaproteobacteria</taxon>
        <taxon>Hyphomicrobiales</taxon>
        <taxon>Aurantimonadaceae</taxon>
        <taxon>Martelella</taxon>
    </lineage>
</organism>
<dbReference type="InterPro" id="IPR000847">
    <property type="entry name" value="LysR_HTH_N"/>
</dbReference>
<evidence type="ECO:0000256" key="4">
    <source>
        <dbReference type="ARBA" id="ARBA00023163"/>
    </source>
</evidence>
<dbReference type="eggNOG" id="COG0583">
    <property type="taxonomic scope" value="Bacteria"/>
</dbReference>
<evidence type="ECO:0000256" key="3">
    <source>
        <dbReference type="ARBA" id="ARBA00023125"/>
    </source>
</evidence>
<dbReference type="GO" id="GO:0043565">
    <property type="term" value="F:sequence-specific DNA binding"/>
    <property type="evidence" value="ECO:0007669"/>
    <property type="project" value="TreeGrafter"/>
</dbReference>
<feature type="domain" description="HTH lysR-type" evidence="5">
    <location>
        <begin position="12"/>
        <end position="69"/>
    </location>
</feature>
<dbReference type="InterPro" id="IPR005119">
    <property type="entry name" value="LysR_subst-bd"/>
</dbReference>
<evidence type="ECO:0000313" key="6">
    <source>
        <dbReference type="EMBL" id="AQZ50891.1"/>
    </source>
</evidence>
<name>A0A1U9YZM2_9HYPH</name>
<evidence type="ECO:0000313" key="7">
    <source>
        <dbReference type="Proteomes" id="UP000191135"/>
    </source>
</evidence>
<comment type="similarity">
    <text evidence="1">Belongs to the LysR transcriptional regulatory family.</text>
</comment>
<dbReference type="KEGG" id="mmed:Mame_01540"/>
<evidence type="ECO:0000259" key="5">
    <source>
        <dbReference type="PROSITE" id="PS50931"/>
    </source>
</evidence>
<dbReference type="Pfam" id="PF03466">
    <property type="entry name" value="LysR_substrate"/>
    <property type="match status" value="1"/>
</dbReference>
<sequence length="303" mass="33334">MSPLMQISNPLPSLALLRCFEAAAKHQSFTEAAEELGLTQGAVSRHVKELEEQIGAALFLRQGRGVGLTDAGRNLYRELTLDLGRLRQTIGNAVAAGSRKEVLSIAVLPTFGARWLIPRLTNFKTDKPDLELVVQSRTEPFNMVENAVDLAIHFGVEDWPGARLTHLCKEKLAVVAAPRLIDEFGLREPANLFHAPRLHLSSRPLLWDALRQTLPTVEGSLRTGSYFDQFSLLISAAVAGLGAAILPTYLIERELQQGSLAEIVSAPDMQERSYFVAVPAGEIKPLTVQFINWIRKQVSPQLG</sequence>
<dbReference type="Proteomes" id="UP000191135">
    <property type="component" value="Chromosome"/>
</dbReference>
<proteinExistence type="inferred from homology"/>